<dbReference type="EC" id="2.7.11.1" evidence="2"/>
<evidence type="ECO:0000256" key="2">
    <source>
        <dbReference type="ARBA" id="ARBA00012513"/>
    </source>
</evidence>
<evidence type="ECO:0000313" key="15">
    <source>
        <dbReference type="EnsemblPlants" id="Solyc02g094570.3.1"/>
    </source>
</evidence>
<dbReference type="PaxDb" id="4081-Solyc02g094580.2.1"/>
<dbReference type="Gene3D" id="3.30.200.20">
    <property type="entry name" value="Phosphorylase Kinase, domain 1"/>
    <property type="match status" value="1"/>
</dbReference>
<dbReference type="SUPFAM" id="SSF56112">
    <property type="entry name" value="Protein kinase-like (PK-like)"/>
    <property type="match status" value="1"/>
</dbReference>
<reference evidence="15" key="1">
    <citation type="journal article" date="2012" name="Nature">
        <title>The tomato genome sequence provides insights into fleshy fruit evolution.</title>
        <authorList>
            <consortium name="Tomato Genome Consortium"/>
        </authorList>
    </citation>
    <scope>NUCLEOTIDE SEQUENCE [LARGE SCALE GENOMIC DNA]</scope>
    <source>
        <strain evidence="15">cv. Heinz 1706</strain>
    </source>
</reference>
<dbReference type="PANTHER" id="PTHR47982">
    <property type="entry name" value="PROLINE-RICH RECEPTOR-LIKE PROTEIN KINASE PERK4"/>
    <property type="match status" value="1"/>
</dbReference>
<feature type="transmembrane region" description="Helical" evidence="13">
    <location>
        <begin position="6"/>
        <end position="31"/>
    </location>
</feature>
<evidence type="ECO:0000313" key="16">
    <source>
        <dbReference type="Proteomes" id="UP000004994"/>
    </source>
</evidence>
<dbReference type="PROSITE" id="PS00107">
    <property type="entry name" value="PROTEIN_KINASE_ATP"/>
    <property type="match status" value="1"/>
</dbReference>
<evidence type="ECO:0000256" key="13">
    <source>
        <dbReference type="SAM" id="Phobius"/>
    </source>
</evidence>
<keyword evidence="3" id="KW-0418">Kinase</keyword>
<evidence type="ECO:0000259" key="14">
    <source>
        <dbReference type="PROSITE" id="PS50011"/>
    </source>
</evidence>
<evidence type="ECO:0000256" key="10">
    <source>
        <dbReference type="ARBA" id="ARBA00047899"/>
    </source>
</evidence>
<dbReference type="Proteomes" id="UP000004994">
    <property type="component" value="Chromosome 2"/>
</dbReference>
<comment type="catalytic activity">
    <reaction evidence="10">
        <text>L-threonyl-[protein] + ATP = O-phospho-L-threonyl-[protein] + ADP + H(+)</text>
        <dbReference type="Rhea" id="RHEA:46608"/>
        <dbReference type="Rhea" id="RHEA-COMP:11060"/>
        <dbReference type="Rhea" id="RHEA-COMP:11605"/>
        <dbReference type="ChEBI" id="CHEBI:15378"/>
        <dbReference type="ChEBI" id="CHEBI:30013"/>
        <dbReference type="ChEBI" id="CHEBI:30616"/>
        <dbReference type="ChEBI" id="CHEBI:61977"/>
        <dbReference type="ChEBI" id="CHEBI:456216"/>
        <dbReference type="EC" id="2.7.11.1"/>
    </reaction>
</comment>
<dbReference type="Gramene" id="Solyc02g094570.3.1">
    <property type="protein sequence ID" value="Solyc02g094570.3.1"/>
    <property type="gene ID" value="Solyc02g094570.3"/>
</dbReference>
<evidence type="ECO:0000256" key="11">
    <source>
        <dbReference type="ARBA" id="ARBA00048679"/>
    </source>
</evidence>
<organism evidence="15">
    <name type="scientific">Solanum lycopersicum</name>
    <name type="common">Tomato</name>
    <name type="synonym">Lycopersicon esculentum</name>
    <dbReference type="NCBI Taxonomy" id="4081"/>
    <lineage>
        <taxon>Eukaryota</taxon>
        <taxon>Viridiplantae</taxon>
        <taxon>Streptophyta</taxon>
        <taxon>Embryophyta</taxon>
        <taxon>Tracheophyta</taxon>
        <taxon>Spermatophyta</taxon>
        <taxon>Magnoliopsida</taxon>
        <taxon>eudicotyledons</taxon>
        <taxon>Gunneridae</taxon>
        <taxon>Pentapetalae</taxon>
        <taxon>asterids</taxon>
        <taxon>lamiids</taxon>
        <taxon>Solanales</taxon>
        <taxon>Solanaceae</taxon>
        <taxon>Solanoideae</taxon>
        <taxon>Solaneae</taxon>
        <taxon>Solanum</taxon>
        <taxon>Solanum subgen. Lycopersicon</taxon>
    </lineage>
</organism>
<comment type="subcellular location">
    <subcellularLocation>
        <location evidence="1">Cell membrane</location>
        <topology evidence="1">Single-pass membrane protein</topology>
    </subcellularLocation>
</comment>
<evidence type="ECO:0000256" key="1">
    <source>
        <dbReference type="ARBA" id="ARBA00004162"/>
    </source>
</evidence>
<dbReference type="GO" id="GO:0004674">
    <property type="term" value="F:protein serine/threonine kinase activity"/>
    <property type="evidence" value="ECO:0007669"/>
    <property type="project" value="UniProtKB-KW"/>
</dbReference>
<evidence type="ECO:0000256" key="12">
    <source>
        <dbReference type="PROSITE-ProRule" id="PRU10141"/>
    </source>
</evidence>
<reference evidence="15" key="2">
    <citation type="submission" date="2019-01" db="UniProtKB">
        <authorList>
            <consortium name="EnsemblPlants"/>
        </authorList>
    </citation>
    <scope>IDENTIFICATION</scope>
    <source>
        <strain evidence="15">cv. Heinz 1706</strain>
    </source>
</reference>
<dbReference type="OMA" id="CFCIFRK"/>
<dbReference type="PROSITE" id="PS50011">
    <property type="entry name" value="PROTEIN_KINASE_DOM"/>
    <property type="match status" value="1"/>
</dbReference>
<keyword evidence="6 12" id="KW-0547">Nucleotide-binding</keyword>
<protein>
    <recommendedName>
        <fullName evidence="2">non-specific serine/threonine protein kinase</fullName>
        <ecNumber evidence="2">2.7.11.1</ecNumber>
    </recommendedName>
</protein>
<evidence type="ECO:0000256" key="4">
    <source>
        <dbReference type="ARBA" id="ARBA00022679"/>
    </source>
</evidence>
<dbReference type="FunFam" id="3.30.200.20:FF:000523">
    <property type="entry name" value="Protein kinase superfamily protein"/>
    <property type="match status" value="1"/>
</dbReference>
<dbReference type="InterPro" id="IPR000719">
    <property type="entry name" value="Prot_kinase_dom"/>
</dbReference>
<keyword evidence="4" id="KW-0808">Transferase</keyword>
<feature type="domain" description="Protein kinase" evidence="14">
    <location>
        <begin position="79"/>
        <end position="193"/>
    </location>
</feature>
<dbReference type="InterPro" id="IPR011009">
    <property type="entry name" value="Kinase-like_dom_sf"/>
</dbReference>
<dbReference type="InterPro" id="IPR001245">
    <property type="entry name" value="Ser-Thr/Tyr_kinase_cat_dom"/>
</dbReference>
<evidence type="ECO:0000256" key="6">
    <source>
        <dbReference type="ARBA" id="ARBA00022741"/>
    </source>
</evidence>
<feature type="binding site" evidence="12">
    <location>
        <position position="107"/>
    </location>
    <ligand>
        <name>ATP</name>
        <dbReference type="ChEBI" id="CHEBI:30616"/>
    </ligand>
</feature>
<accession>A0A3Q7G0M1</accession>
<dbReference type="GO" id="GO:0005886">
    <property type="term" value="C:plasma membrane"/>
    <property type="evidence" value="ECO:0007669"/>
    <property type="project" value="UniProtKB-SubCell"/>
</dbReference>
<proteinExistence type="predicted"/>
<dbReference type="GO" id="GO:0005524">
    <property type="term" value="F:ATP binding"/>
    <property type="evidence" value="ECO:0007669"/>
    <property type="project" value="UniProtKB-UniRule"/>
</dbReference>
<evidence type="ECO:0000256" key="3">
    <source>
        <dbReference type="ARBA" id="ARBA00022527"/>
    </source>
</evidence>
<dbReference type="Pfam" id="PF07714">
    <property type="entry name" value="PK_Tyr_Ser-Thr"/>
    <property type="match status" value="1"/>
</dbReference>
<dbReference type="AlphaFoldDB" id="A0A3Q7G0M1"/>
<keyword evidence="8 13" id="KW-1133">Transmembrane helix</keyword>
<evidence type="ECO:0000256" key="5">
    <source>
        <dbReference type="ARBA" id="ARBA00022692"/>
    </source>
</evidence>
<dbReference type="PANTHER" id="PTHR47982:SF20">
    <property type="entry name" value="NON-SPECIFIC SERINE_THREONINE PROTEIN KINASE"/>
    <property type="match status" value="1"/>
</dbReference>
<name>A0A3Q7G0M1_SOLLC</name>
<evidence type="ECO:0000256" key="8">
    <source>
        <dbReference type="ARBA" id="ARBA00022989"/>
    </source>
</evidence>
<evidence type="ECO:0000256" key="7">
    <source>
        <dbReference type="ARBA" id="ARBA00022840"/>
    </source>
</evidence>
<dbReference type="EnsemblPlants" id="Solyc02g094570.3.1">
    <property type="protein sequence ID" value="Solyc02g094570.3.1"/>
    <property type="gene ID" value="Solyc02g094570.3"/>
</dbReference>
<keyword evidence="7 12" id="KW-0067">ATP-binding</keyword>
<comment type="catalytic activity">
    <reaction evidence="11">
        <text>L-seryl-[protein] + ATP = O-phospho-L-seryl-[protein] + ADP + H(+)</text>
        <dbReference type="Rhea" id="RHEA:17989"/>
        <dbReference type="Rhea" id="RHEA-COMP:9863"/>
        <dbReference type="Rhea" id="RHEA-COMP:11604"/>
        <dbReference type="ChEBI" id="CHEBI:15378"/>
        <dbReference type="ChEBI" id="CHEBI:29999"/>
        <dbReference type="ChEBI" id="CHEBI:30616"/>
        <dbReference type="ChEBI" id="CHEBI:83421"/>
        <dbReference type="ChEBI" id="CHEBI:456216"/>
        <dbReference type="EC" id="2.7.11.1"/>
    </reaction>
</comment>
<dbReference type="InterPro" id="IPR017441">
    <property type="entry name" value="Protein_kinase_ATP_BS"/>
</dbReference>
<sequence>MSRTLAAIVGGAAGAVALVGILLLICCFCIFRKRFISTTSDTGSSDPSVQVGKNAGVELTSQDARRFHIEELSLATKGFSDKSLIGQGKFGEVYKGLLHDGMLVAIKRRSAVPSQEFVDEVRYLSSIQHRNLVTLLGYCQENDQQILVYEYIPNGSVSIHLYGGDHVTQEKLEFKHRLSIALGAAKGDPLQNQ</sequence>
<dbReference type="InParanoid" id="A0A3Q7G0M1"/>
<keyword evidence="3" id="KW-0723">Serine/threonine-protein kinase</keyword>
<keyword evidence="5 13" id="KW-0812">Transmembrane</keyword>
<keyword evidence="9 13" id="KW-0472">Membrane</keyword>
<dbReference type="InterPro" id="IPR047117">
    <property type="entry name" value="PERK1-13-like"/>
</dbReference>
<keyword evidence="16" id="KW-1185">Reference proteome</keyword>
<evidence type="ECO:0000256" key="9">
    <source>
        <dbReference type="ARBA" id="ARBA00023136"/>
    </source>
</evidence>